<keyword evidence="2" id="KW-1185">Reference proteome</keyword>
<sequence>MTASAETTEFHYVVTVQWPIGPGGFATYTATGTIQANTRATRQEAYEWVMGQVVKSLDAPSTPSVLFWSLEPNRLVPNGGEGR</sequence>
<comment type="caution">
    <text evidence="1">The sequence shown here is derived from an EMBL/GenBank/DDBJ whole genome shotgun (WGS) entry which is preliminary data.</text>
</comment>
<evidence type="ECO:0000313" key="1">
    <source>
        <dbReference type="EMBL" id="REE96644.1"/>
    </source>
</evidence>
<evidence type="ECO:0000313" key="2">
    <source>
        <dbReference type="Proteomes" id="UP000256661"/>
    </source>
</evidence>
<protein>
    <submittedName>
        <fullName evidence="1">Uncharacterized protein</fullName>
    </submittedName>
</protein>
<dbReference type="AlphaFoldDB" id="A0A3D9SVN8"/>
<accession>A0A3D9SVN8</accession>
<name>A0A3D9SVN8_9ACTN</name>
<organism evidence="1 2">
    <name type="scientific">Thermomonospora umbrina</name>
    <dbReference type="NCBI Taxonomy" id="111806"/>
    <lineage>
        <taxon>Bacteria</taxon>
        <taxon>Bacillati</taxon>
        <taxon>Actinomycetota</taxon>
        <taxon>Actinomycetes</taxon>
        <taxon>Streptosporangiales</taxon>
        <taxon>Thermomonosporaceae</taxon>
        <taxon>Thermomonospora</taxon>
    </lineage>
</organism>
<gene>
    <name evidence="1" type="ORF">DFJ69_2084</name>
</gene>
<dbReference type="EMBL" id="QTTT01000001">
    <property type="protein sequence ID" value="REE96644.1"/>
    <property type="molecule type" value="Genomic_DNA"/>
</dbReference>
<proteinExistence type="predicted"/>
<dbReference type="RefSeq" id="WP_116022258.1">
    <property type="nucleotide sequence ID" value="NZ_QTTT01000001.1"/>
</dbReference>
<dbReference type="OrthoDB" id="4314727at2"/>
<dbReference type="Proteomes" id="UP000256661">
    <property type="component" value="Unassembled WGS sequence"/>
</dbReference>
<reference evidence="1 2" key="1">
    <citation type="submission" date="2018-08" db="EMBL/GenBank/DDBJ databases">
        <title>Sequencing the genomes of 1000 actinobacteria strains.</title>
        <authorList>
            <person name="Klenk H.-P."/>
        </authorList>
    </citation>
    <scope>NUCLEOTIDE SEQUENCE [LARGE SCALE GENOMIC DNA]</scope>
    <source>
        <strain evidence="1 2">DSM 43927</strain>
    </source>
</reference>